<keyword evidence="3" id="KW-1185">Reference proteome</keyword>
<protein>
    <submittedName>
        <fullName evidence="2">Uncharacterized protein</fullName>
    </submittedName>
</protein>
<dbReference type="AlphaFoldDB" id="A0A9P5N9T2"/>
<evidence type="ECO:0000313" key="2">
    <source>
        <dbReference type="EMBL" id="KAF8875966.1"/>
    </source>
</evidence>
<keyword evidence="1" id="KW-0175">Coiled coil</keyword>
<dbReference type="Proteomes" id="UP000724874">
    <property type="component" value="Unassembled WGS sequence"/>
</dbReference>
<dbReference type="OrthoDB" id="5424209at2759"/>
<evidence type="ECO:0000313" key="3">
    <source>
        <dbReference type="Proteomes" id="UP000724874"/>
    </source>
</evidence>
<feature type="coiled-coil region" evidence="1">
    <location>
        <begin position="299"/>
        <end position="326"/>
    </location>
</feature>
<name>A0A9P5N9T2_GYMJU</name>
<reference evidence="2" key="1">
    <citation type="submission" date="2020-11" db="EMBL/GenBank/DDBJ databases">
        <authorList>
            <consortium name="DOE Joint Genome Institute"/>
            <person name="Ahrendt S."/>
            <person name="Riley R."/>
            <person name="Andreopoulos W."/>
            <person name="LaButti K."/>
            <person name="Pangilinan J."/>
            <person name="Ruiz-duenas F.J."/>
            <person name="Barrasa J.M."/>
            <person name="Sanchez-Garcia M."/>
            <person name="Camarero S."/>
            <person name="Miyauchi S."/>
            <person name="Serrano A."/>
            <person name="Linde D."/>
            <person name="Babiker R."/>
            <person name="Drula E."/>
            <person name="Ayuso-Fernandez I."/>
            <person name="Pacheco R."/>
            <person name="Padilla G."/>
            <person name="Ferreira P."/>
            <person name="Barriuso J."/>
            <person name="Kellner H."/>
            <person name="Castanera R."/>
            <person name="Alfaro M."/>
            <person name="Ramirez L."/>
            <person name="Pisabarro A.G."/>
            <person name="Kuo A."/>
            <person name="Tritt A."/>
            <person name="Lipzen A."/>
            <person name="He G."/>
            <person name="Yan M."/>
            <person name="Ng V."/>
            <person name="Cullen D."/>
            <person name="Martin F."/>
            <person name="Rosso M.-N."/>
            <person name="Henrissat B."/>
            <person name="Hibbett D."/>
            <person name="Martinez A.T."/>
            <person name="Grigoriev I.V."/>
        </authorList>
    </citation>
    <scope>NUCLEOTIDE SEQUENCE</scope>
    <source>
        <strain evidence="2">AH 44721</strain>
    </source>
</reference>
<comment type="caution">
    <text evidence="2">The sequence shown here is derived from an EMBL/GenBank/DDBJ whole genome shotgun (WGS) entry which is preliminary data.</text>
</comment>
<dbReference type="EMBL" id="JADNYJ010000189">
    <property type="protein sequence ID" value="KAF8875966.1"/>
    <property type="molecule type" value="Genomic_DNA"/>
</dbReference>
<evidence type="ECO:0000256" key="1">
    <source>
        <dbReference type="SAM" id="Coils"/>
    </source>
</evidence>
<proteinExistence type="predicted"/>
<organism evidence="2 3">
    <name type="scientific">Gymnopilus junonius</name>
    <name type="common">Spectacular rustgill mushroom</name>
    <name type="synonym">Gymnopilus spectabilis subsp. junonius</name>
    <dbReference type="NCBI Taxonomy" id="109634"/>
    <lineage>
        <taxon>Eukaryota</taxon>
        <taxon>Fungi</taxon>
        <taxon>Dikarya</taxon>
        <taxon>Basidiomycota</taxon>
        <taxon>Agaricomycotina</taxon>
        <taxon>Agaricomycetes</taxon>
        <taxon>Agaricomycetidae</taxon>
        <taxon>Agaricales</taxon>
        <taxon>Agaricineae</taxon>
        <taxon>Hymenogastraceae</taxon>
        <taxon>Gymnopilus</taxon>
    </lineage>
</organism>
<accession>A0A9P5N9T2</accession>
<sequence>MTAVSEHRPPAPFESTSYYNGITEDGDHPILVYRSDHLTTPFPRPVGRFANLVVKTLRGVFDTSLNDVWETVGPQIRDLLKARNIRKTSIDPARFFTHGPPGDEAKGSLGPPVIWVGVYPGSTSPETAHDVSQEILAILLKHEVDDVVVEWREAVPQLMTGPPLMRHVGSGNATHHVRRFVTPHLGVPLATEEMEEEDAQGTLTLYFHENKDKHGNPSDRVYGVSNCHVLRKDTKVDYERKGGAQRDYVRVCGMRRFQRGLDEITKATADHGVLANLWAREIVKLQAKEGQDREDARELRRLRSQLDGANEAIADLEALHDEVKKNWSDIKLDRNIGYVQHADAIKVDVGGTGYTTDWAAFLVDEARVKSQFEGNVVDLGSKFSPQELTALFYPVGTGPTTFKFPEGRMLRIESCATMEELAHPTEFDREGQRCLIVGKDGNSTDLTVGRYAGLVSFVENEAGVESIELGIYNSGVKYAEVFSAKGDSGALVWHTRNGKGRIVGQLHSGQNKGGLTSNHITYCTPGWYLLQQIKKRFKYADFYRTGWSG</sequence>
<gene>
    <name evidence="2" type="ORF">CPB84DRAFT_1838729</name>
</gene>